<sequence length="246" mass="28248">MASRKNLRHTLRWTLGLRDLQDVSQLAQVSQDLLEQRFDATRHSFAVKSMGRIYMRWLLHQDFTIEERLQSQVVEQWVSFVDSWGLSLEFAITLWAKSNSEDTELDEGKKQRREKRNSLRHEIEHQFLKLKKPEPISGSRSIGAVPLQRDHNIKTRGQIKKLDEYNNAKTKSALENWPTKDIPFPSIETAANTDTEAQEARSSDIEEEHEDAPAKKKARRDAAGGNSPRLVLKGSGTISFPIDMTI</sequence>
<proteinExistence type="predicted"/>
<dbReference type="OrthoDB" id="5151375at2759"/>
<comment type="caution">
    <text evidence="2">The sequence shown here is derived from an EMBL/GenBank/DDBJ whole genome shotgun (WGS) entry which is preliminary data.</text>
</comment>
<evidence type="ECO:0000313" key="2">
    <source>
        <dbReference type="EMBL" id="KAF5581227.1"/>
    </source>
</evidence>
<dbReference type="EMBL" id="JAAOAS010000296">
    <property type="protein sequence ID" value="KAF5581227.1"/>
    <property type="molecule type" value="Genomic_DNA"/>
</dbReference>
<accession>A0A8H5NWG1</accession>
<gene>
    <name evidence="2" type="ORF">FPCIR_10283</name>
</gene>
<dbReference type="AlphaFoldDB" id="A0A8H5NWG1"/>
<dbReference type="Proteomes" id="UP000546213">
    <property type="component" value="Unassembled WGS sequence"/>
</dbReference>
<organism evidence="2 3">
    <name type="scientific">Fusarium pseudocircinatum</name>
    <dbReference type="NCBI Taxonomy" id="56676"/>
    <lineage>
        <taxon>Eukaryota</taxon>
        <taxon>Fungi</taxon>
        <taxon>Dikarya</taxon>
        <taxon>Ascomycota</taxon>
        <taxon>Pezizomycotina</taxon>
        <taxon>Sordariomycetes</taxon>
        <taxon>Hypocreomycetidae</taxon>
        <taxon>Hypocreales</taxon>
        <taxon>Nectriaceae</taxon>
        <taxon>Fusarium</taxon>
        <taxon>Fusarium fujikuroi species complex</taxon>
    </lineage>
</organism>
<evidence type="ECO:0000256" key="1">
    <source>
        <dbReference type="SAM" id="MobiDB-lite"/>
    </source>
</evidence>
<evidence type="ECO:0000313" key="3">
    <source>
        <dbReference type="Proteomes" id="UP000546213"/>
    </source>
</evidence>
<feature type="region of interest" description="Disordered" evidence="1">
    <location>
        <begin position="177"/>
        <end position="235"/>
    </location>
</feature>
<name>A0A8H5NWG1_9HYPO</name>
<protein>
    <submittedName>
        <fullName evidence="2">Uncharacterized protein</fullName>
    </submittedName>
</protein>
<reference evidence="2 3" key="1">
    <citation type="submission" date="2020-05" db="EMBL/GenBank/DDBJ databases">
        <title>Identification and distribution of gene clusters putatively required for synthesis of sphingolipid metabolism inhibitors in phylogenetically diverse species of the filamentous fungus Fusarium.</title>
        <authorList>
            <person name="Kim H.-S."/>
            <person name="Busman M."/>
            <person name="Brown D.W."/>
            <person name="Divon H."/>
            <person name="Uhlig S."/>
            <person name="Proctor R.H."/>
        </authorList>
    </citation>
    <scope>NUCLEOTIDE SEQUENCE [LARGE SCALE GENOMIC DNA]</scope>
    <source>
        <strain evidence="2 3">NRRL 36939</strain>
    </source>
</reference>
<keyword evidence="3" id="KW-1185">Reference proteome</keyword>